<name>A0ACC0BT41_CATRO</name>
<comment type="caution">
    <text evidence="1">The sequence shown here is derived from an EMBL/GenBank/DDBJ whole genome shotgun (WGS) entry which is preliminary data.</text>
</comment>
<evidence type="ECO:0000313" key="1">
    <source>
        <dbReference type="EMBL" id="KAI5675847.1"/>
    </source>
</evidence>
<sequence length="119" mass="13472">MVAHMREALKKMLEGFEGQGKGRIIQGDKLEEKIAKNWRRVALPSMIALPLPSPTFEGLYRDLMLSVLKRQEGLIICMDGHLPTQSHQEALSMQQSIEGLARQFQSVARDVEELKKGQE</sequence>
<proteinExistence type="predicted"/>
<organism evidence="1 2">
    <name type="scientific">Catharanthus roseus</name>
    <name type="common">Madagascar periwinkle</name>
    <name type="synonym">Vinca rosea</name>
    <dbReference type="NCBI Taxonomy" id="4058"/>
    <lineage>
        <taxon>Eukaryota</taxon>
        <taxon>Viridiplantae</taxon>
        <taxon>Streptophyta</taxon>
        <taxon>Embryophyta</taxon>
        <taxon>Tracheophyta</taxon>
        <taxon>Spermatophyta</taxon>
        <taxon>Magnoliopsida</taxon>
        <taxon>eudicotyledons</taxon>
        <taxon>Gunneridae</taxon>
        <taxon>Pentapetalae</taxon>
        <taxon>asterids</taxon>
        <taxon>lamiids</taxon>
        <taxon>Gentianales</taxon>
        <taxon>Apocynaceae</taxon>
        <taxon>Rauvolfioideae</taxon>
        <taxon>Vinceae</taxon>
        <taxon>Catharanthinae</taxon>
        <taxon>Catharanthus</taxon>
    </lineage>
</organism>
<dbReference type="EMBL" id="CM044702">
    <property type="protein sequence ID" value="KAI5675847.1"/>
    <property type="molecule type" value="Genomic_DNA"/>
</dbReference>
<protein>
    <submittedName>
        <fullName evidence="1">Uncharacterized protein</fullName>
    </submittedName>
</protein>
<accession>A0ACC0BT41</accession>
<evidence type="ECO:0000313" key="2">
    <source>
        <dbReference type="Proteomes" id="UP001060085"/>
    </source>
</evidence>
<reference evidence="2" key="1">
    <citation type="journal article" date="2023" name="Nat. Plants">
        <title>Single-cell RNA sequencing provides a high-resolution roadmap for understanding the multicellular compartmentation of specialized metabolism.</title>
        <authorList>
            <person name="Sun S."/>
            <person name="Shen X."/>
            <person name="Li Y."/>
            <person name="Li Y."/>
            <person name="Wang S."/>
            <person name="Li R."/>
            <person name="Zhang H."/>
            <person name="Shen G."/>
            <person name="Guo B."/>
            <person name="Wei J."/>
            <person name="Xu J."/>
            <person name="St-Pierre B."/>
            <person name="Chen S."/>
            <person name="Sun C."/>
        </authorList>
    </citation>
    <scope>NUCLEOTIDE SEQUENCE [LARGE SCALE GENOMIC DNA]</scope>
</reference>
<dbReference type="Proteomes" id="UP001060085">
    <property type="component" value="Linkage Group LG02"/>
</dbReference>
<gene>
    <name evidence="1" type="ORF">M9H77_06797</name>
</gene>
<keyword evidence="2" id="KW-1185">Reference proteome</keyword>